<dbReference type="GO" id="GO:0006793">
    <property type="term" value="P:phosphorus metabolic process"/>
    <property type="evidence" value="ECO:0007669"/>
    <property type="project" value="UniProtKB-ARBA"/>
</dbReference>
<dbReference type="RefSeq" id="WP_166281747.1">
    <property type="nucleotide sequence ID" value="NZ_JTHE03000051.1"/>
</dbReference>
<feature type="coiled-coil region" evidence="1">
    <location>
        <begin position="129"/>
        <end position="163"/>
    </location>
</feature>
<sequence length="357" mass="40836">MKPLEWSAVGASVVGVGASAATQQFLYAVAPMAVAIALGSRRRHRQERQIQRLLAQTNTLVVASNSLAARLDQAPQPQPGQQDSLVQALDRLTFLEAETEGLRDRLFQMDDAVEWLQSALEDREQSAQLEELRRHQKSMTESLHQLNRDQVELRQENQKQFEDHLQAINVLLRQSLPTTKTELIYDRQASRAALIEALQRAEDRLILVCPWIAKWGFNDELMHLLRQALQRQVRIDVGWRKLSDLRNACPHSGQRWAVKHPSQALTGKFYASLGQLYQLEREFQPLMSLKLLGTHEKYLVCDRRFALLGSHNFLTSGGQSQERELGIWTDDAQLIQTLIDRYESGRDRFQGGYIHLA</sequence>
<organism evidence="3 4">
    <name type="scientific">Lyngbya confervoides BDU141951</name>
    <dbReference type="NCBI Taxonomy" id="1574623"/>
    <lineage>
        <taxon>Bacteria</taxon>
        <taxon>Bacillati</taxon>
        <taxon>Cyanobacteriota</taxon>
        <taxon>Cyanophyceae</taxon>
        <taxon>Oscillatoriophycideae</taxon>
        <taxon>Oscillatoriales</taxon>
        <taxon>Microcoleaceae</taxon>
        <taxon>Lyngbya</taxon>
    </lineage>
</organism>
<dbReference type="Gene3D" id="3.30.870.10">
    <property type="entry name" value="Endonuclease Chain A"/>
    <property type="match status" value="1"/>
</dbReference>
<evidence type="ECO:0000256" key="1">
    <source>
        <dbReference type="SAM" id="Coils"/>
    </source>
</evidence>
<dbReference type="AlphaFoldDB" id="A0ABD4T2J2"/>
<evidence type="ECO:0000259" key="2">
    <source>
        <dbReference type="PROSITE" id="PS50035"/>
    </source>
</evidence>
<dbReference type="InterPro" id="IPR001736">
    <property type="entry name" value="PLipase_D/transphosphatidylase"/>
</dbReference>
<comment type="caution">
    <text evidence="3">The sequence shown here is derived from an EMBL/GenBank/DDBJ whole genome shotgun (WGS) entry which is preliminary data.</text>
</comment>
<reference evidence="3 4" key="1">
    <citation type="journal article" date="2015" name="Genome Announc.">
        <title>Draft Genome Sequence of Filamentous Marine Cyanobacterium Lyngbya confervoides Strain BDU141951.</title>
        <authorList>
            <person name="Chandrababunaidu M.M."/>
            <person name="Sen D."/>
            <person name="Tripathy S."/>
        </authorList>
    </citation>
    <scope>NUCLEOTIDE SEQUENCE [LARGE SCALE GENOMIC DNA]</scope>
    <source>
        <strain evidence="3 4">BDU141951</strain>
    </source>
</reference>
<dbReference type="SUPFAM" id="SSF56024">
    <property type="entry name" value="Phospholipase D/nuclease"/>
    <property type="match status" value="1"/>
</dbReference>
<keyword evidence="4" id="KW-1185">Reference proteome</keyword>
<dbReference type="Proteomes" id="UP000031561">
    <property type="component" value="Unassembled WGS sequence"/>
</dbReference>
<dbReference type="PROSITE" id="PS50035">
    <property type="entry name" value="PLD"/>
    <property type="match status" value="1"/>
</dbReference>
<dbReference type="EMBL" id="JTHE03000051">
    <property type="protein sequence ID" value="MCM1982986.1"/>
    <property type="molecule type" value="Genomic_DNA"/>
</dbReference>
<protein>
    <submittedName>
        <fullName evidence="3">Phospholipase D-like domain-containing protein</fullName>
    </submittedName>
</protein>
<evidence type="ECO:0000313" key="4">
    <source>
        <dbReference type="Proteomes" id="UP000031561"/>
    </source>
</evidence>
<feature type="domain" description="PLD phosphodiesterase" evidence="2">
    <location>
        <begin position="295"/>
        <end position="317"/>
    </location>
</feature>
<dbReference type="Pfam" id="PF13091">
    <property type="entry name" value="PLDc_2"/>
    <property type="match status" value="1"/>
</dbReference>
<name>A0ABD4T2J2_9CYAN</name>
<keyword evidence="1" id="KW-0175">Coiled coil</keyword>
<accession>A0ABD4T2J2</accession>
<evidence type="ECO:0000313" key="3">
    <source>
        <dbReference type="EMBL" id="MCM1982986.1"/>
    </source>
</evidence>
<gene>
    <name evidence="3" type="ORF">QQ91_0009140</name>
</gene>
<proteinExistence type="predicted"/>
<dbReference type="InterPro" id="IPR025202">
    <property type="entry name" value="PLD-like_dom"/>
</dbReference>